<dbReference type="PANTHER" id="PTHR43708:SF5">
    <property type="entry name" value="CONSERVED EXPRESSED OXIDOREDUCTASE (EUROFUNG)-RELATED"/>
    <property type="match status" value="1"/>
</dbReference>
<dbReference type="HOGENOM" id="CLU_023194_19_1_12"/>
<dbReference type="KEGG" id="sfc:Spiaf_2156"/>
<dbReference type="eggNOG" id="COG0673">
    <property type="taxonomic scope" value="Bacteria"/>
</dbReference>
<evidence type="ECO:0000259" key="3">
    <source>
        <dbReference type="Pfam" id="PF01408"/>
    </source>
</evidence>
<protein>
    <submittedName>
        <fullName evidence="5">Putative dehydrogenase</fullName>
    </submittedName>
</protein>
<dbReference type="Pfam" id="PF02894">
    <property type="entry name" value="GFO_IDH_MocA_C"/>
    <property type="match status" value="1"/>
</dbReference>
<dbReference type="Gene3D" id="3.40.50.720">
    <property type="entry name" value="NAD(P)-binding Rossmann-like Domain"/>
    <property type="match status" value="1"/>
</dbReference>
<dbReference type="InterPro" id="IPR000683">
    <property type="entry name" value="Gfo/Idh/MocA-like_OxRdtase_N"/>
</dbReference>
<dbReference type="OrthoDB" id="9815825at2"/>
<evidence type="ECO:0000256" key="1">
    <source>
        <dbReference type="ARBA" id="ARBA00010928"/>
    </source>
</evidence>
<feature type="domain" description="Gfo/Idh/MocA-like oxidoreductase N-terminal" evidence="3">
    <location>
        <begin position="6"/>
        <end position="122"/>
    </location>
</feature>
<evidence type="ECO:0000256" key="2">
    <source>
        <dbReference type="ARBA" id="ARBA00023002"/>
    </source>
</evidence>
<dbReference type="InterPro" id="IPR051317">
    <property type="entry name" value="Gfo/Idh/MocA_oxidoreduct"/>
</dbReference>
<keyword evidence="6" id="KW-1185">Reference proteome</keyword>
<reference evidence="6" key="1">
    <citation type="journal article" date="2013" name="Stand. Genomic Sci.">
        <title>Complete genome sequence of the halophilic bacterium Spirochaeta africana type strain (Z-7692(T)) from the alkaline Lake Magadi in the East African Rift.</title>
        <authorList>
            <person name="Liolos K."/>
            <person name="Abt B."/>
            <person name="Scheuner C."/>
            <person name="Teshima H."/>
            <person name="Held B."/>
            <person name="Lapidus A."/>
            <person name="Nolan M."/>
            <person name="Lucas S."/>
            <person name="Deshpande S."/>
            <person name="Cheng J.F."/>
            <person name="Tapia R."/>
            <person name="Goodwin L.A."/>
            <person name="Pitluck S."/>
            <person name="Pagani I."/>
            <person name="Ivanova N."/>
            <person name="Mavromatis K."/>
            <person name="Mikhailova N."/>
            <person name="Huntemann M."/>
            <person name="Pati A."/>
            <person name="Chen A."/>
            <person name="Palaniappan K."/>
            <person name="Land M."/>
            <person name="Rohde M."/>
            <person name="Tindall B.J."/>
            <person name="Detter J.C."/>
            <person name="Goker M."/>
            <person name="Bristow J."/>
            <person name="Eisen J.A."/>
            <person name="Markowitz V."/>
            <person name="Hugenholtz P."/>
            <person name="Woyke T."/>
            <person name="Klenk H.P."/>
            <person name="Kyrpides N.C."/>
        </authorList>
    </citation>
    <scope>NUCLEOTIDE SEQUENCE</scope>
    <source>
        <strain evidence="6">ATCC 700263 / DSM 8902 / Z-7692</strain>
    </source>
</reference>
<dbReference type="Gene3D" id="3.30.360.10">
    <property type="entry name" value="Dihydrodipicolinate Reductase, domain 2"/>
    <property type="match status" value="1"/>
</dbReference>
<evidence type="ECO:0000313" key="5">
    <source>
        <dbReference type="EMBL" id="AFG38194.1"/>
    </source>
</evidence>
<dbReference type="RefSeq" id="WP_014456177.1">
    <property type="nucleotide sequence ID" value="NC_017098.1"/>
</dbReference>
<sequence>METVYNAGLVGFGLAGSAFHAPVLTSSGRFQLRAVVTSRAAEVAQAYPDAAVCPDYQSLLEMPDIDVVVVASPNTTHFEIAQAALESGKHVIIDKPWVISADDGEQLQHIAAEQGKKLSVYHNRRYDNDFLTLQQLIADGVLGEIREFHSHFDRYRPHVRDRWREQNLPGSGILYDLGPHLIDQALVLFGPPLSVFADVAATRAGSEIEDYFHILLEYPQTRVILHSGCFVARFQTDRFRVYGTRGSWRIDGLDPQEDALRSGRRPAGPEGDTGWGIDAADRRGELCRVDEAGNLQPVELTENQPGDYTRFYRAFAEAIDGTAPLPVDLSDALCGIRIIEAALQSSRDGRRIFL</sequence>
<dbReference type="Proteomes" id="UP000007383">
    <property type="component" value="Chromosome"/>
</dbReference>
<comment type="similarity">
    <text evidence="1">Belongs to the Gfo/Idh/MocA family.</text>
</comment>
<dbReference type="GO" id="GO:0016491">
    <property type="term" value="F:oxidoreductase activity"/>
    <property type="evidence" value="ECO:0007669"/>
    <property type="project" value="UniProtKB-KW"/>
</dbReference>
<proteinExistence type="inferred from homology"/>
<dbReference type="SUPFAM" id="SSF51735">
    <property type="entry name" value="NAD(P)-binding Rossmann-fold domains"/>
    <property type="match status" value="1"/>
</dbReference>
<dbReference type="InterPro" id="IPR004104">
    <property type="entry name" value="Gfo/Idh/MocA-like_OxRdtase_C"/>
</dbReference>
<dbReference type="PANTHER" id="PTHR43708">
    <property type="entry name" value="CONSERVED EXPRESSED OXIDOREDUCTASE (EUROFUNG)"/>
    <property type="match status" value="1"/>
</dbReference>
<dbReference type="GO" id="GO:0000166">
    <property type="term" value="F:nucleotide binding"/>
    <property type="evidence" value="ECO:0007669"/>
    <property type="project" value="InterPro"/>
</dbReference>
<gene>
    <name evidence="5" type="ordered locus">Spiaf_2156</name>
</gene>
<evidence type="ECO:0000313" key="6">
    <source>
        <dbReference type="Proteomes" id="UP000007383"/>
    </source>
</evidence>
<dbReference type="PATRIC" id="fig|889378.3.peg.2133"/>
<dbReference type="AlphaFoldDB" id="H9UL01"/>
<dbReference type="STRING" id="889378.Spiaf_2156"/>
<keyword evidence="2" id="KW-0560">Oxidoreductase</keyword>
<dbReference type="InterPro" id="IPR036291">
    <property type="entry name" value="NAD(P)-bd_dom_sf"/>
</dbReference>
<dbReference type="SUPFAM" id="SSF55347">
    <property type="entry name" value="Glyceraldehyde-3-phosphate dehydrogenase-like, C-terminal domain"/>
    <property type="match status" value="1"/>
</dbReference>
<accession>H9UL01</accession>
<dbReference type="Pfam" id="PF01408">
    <property type="entry name" value="GFO_IDH_MocA"/>
    <property type="match status" value="1"/>
</dbReference>
<name>H9UL01_SPIAZ</name>
<evidence type="ECO:0000259" key="4">
    <source>
        <dbReference type="Pfam" id="PF02894"/>
    </source>
</evidence>
<organism evidence="5 6">
    <name type="scientific">Spirochaeta africana (strain ATCC 700263 / DSM 8902 / Z-7692)</name>
    <dbReference type="NCBI Taxonomy" id="889378"/>
    <lineage>
        <taxon>Bacteria</taxon>
        <taxon>Pseudomonadati</taxon>
        <taxon>Spirochaetota</taxon>
        <taxon>Spirochaetia</taxon>
        <taxon>Spirochaetales</taxon>
        <taxon>Spirochaetaceae</taxon>
        <taxon>Spirochaeta</taxon>
    </lineage>
</organism>
<dbReference type="NCBIfam" id="NF008607">
    <property type="entry name" value="PRK11579.1"/>
    <property type="match status" value="1"/>
</dbReference>
<feature type="domain" description="Gfo/Idh/MocA-like oxidoreductase C-terminal" evidence="4">
    <location>
        <begin position="135"/>
        <end position="352"/>
    </location>
</feature>
<dbReference type="EMBL" id="CP003282">
    <property type="protein sequence ID" value="AFG38194.1"/>
    <property type="molecule type" value="Genomic_DNA"/>
</dbReference>